<organism evidence="3 4">
    <name type="scientific">Absidia repens</name>
    <dbReference type="NCBI Taxonomy" id="90262"/>
    <lineage>
        <taxon>Eukaryota</taxon>
        <taxon>Fungi</taxon>
        <taxon>Fungi incertae sedis</taxon>
        <taxon>Mucoromycota</taxon>
        <taxon>Mucoromycotina</taxon>
        <taxon>Mucoromycetes</taxon>
        <taxon>Mucorales</taxon>
        <taxon>Cunninghamellaceae</taxon>
        <taxon>Absidia</taxon>
    </lineage>
</organism>
<protein>
    <submittedName>
        <fullName evidence="3">Uncharacterized protein</fullName>
    </submittedName>
</protein>
<dbReference type="EMBL" id="MCGE01000001">
    <property type="protein sequence ID" value="ORZ26005.1"/>
    <property type="molecule type" value="Genomic_DNA"/>
</dbReference>
<feature type="transmembrane region" description="Helical" evidence="2">
    <location>
        <begin position="52"/>
        <end position="70"/>
    </location>
</feature>
<feature type="compositionally biased region" description="Low complexity" evidence="1">
    <location>
        <begin position="333"/>
        <end position="355"/>
    </location>
</feature>
<proteinExistence type="predicted"/>
<name>A0A1X2J2I5_9FUNG</name>
<sequence>MYDQQNDDIEQPTSQEQYERLNNIVRKLRRKHKNSLPSACCCCLDTRLGSRLACFIWAGLSLYFACLAFMNKSPFYSYFSQIPLLIFGILNLFFFFVNIAGIIIITWKAAPFLLGRLSQVIWGFVIAILLDMFVNFVVFLAKPTEFRDWCISVSQASVQQAFNQVNQNSTVTIPFNKIDDFYNCNRLYQDELTWTLLSLVAMILVYVHWAMVITSWERWYVIQPPRMALHNDLNVDNMPPSDKPFQQTGVTMEQEPNHDQHIPYTNEAGQPNAMPYFPSSSSPSHQQMPTADQAHNQQYYHMNPQTSEMYSSQHPSSYIPPQESQNQSDFDPQYYQQQQQQEQQQQHQQQQHQQQDPYSLQANDPYSAQHQQYYQQQQQPYYPEHQYGGSGEDNRYYRY</sequence>
<keyword evidence="2" id="KW-0472">Membrane</keyword>
<feature type="compositionally biased region" description="Low complexity" evidence="1">
    <location>
        <begin position="369"/>
        <end position="387"/>
    </location>
</feature>
<evidence type="ECO:0000313" key="3">
    <source>
        <dbReference type="EMBL" id="ORZ26005.1"/>
    </source>
</evidence>
<feature type="region of interest" description="Disordered" evidence="1">
    <location>
        <begin position="239"/>
        <end position="293"/>
    </location>
</feature>
<evidence type="ECO:0000313" key="4">
    <source>
        <dbReference type="Proteomes" id="UP000193560"/>
    </source>
</evidence>
<reference evidence="3 4" key="1">
    <citation type="submission" date="2016-07" db="EMBL/GenBank/DDBJ databases">
        <title>Pervasive Adenine N6-methylation of Active Genes in Fungi.</title>
        <authorList>
            <consortium name="DOE Joint Genome Institute"/>
            <person name="Mondo S.J."/>
            <person name="Dannebaum R.O."/>
            <person name="Kuo R.C."/>
            <person name="Labutti K."/>
            <person name="Haridas S."/>
            <person name="Kuo A."/>
            <person name="Salamov A."/>
            <person name="Ahrendt S.R."/>
            <person name="Lipzen A."/>
            <person name="Sullivan W."/>
            <person name="Andreopoulos W.B."/>
            <person name="Clum A."/>
            <person name="Lindquist E."/>
            <person name="Daum C."/>
            <person name="Ramamoorthy G.K."/>
            <person name="Gryganskyi A."/>
            <person name="Culley D."/>
            <person name="Magnuson J.K."/>
            <person name="James T.Y."/>
            <person name="O'Malley M.A."/>
            <person name="Stajich J.E."/>
            <person name="Spatafora J.W."/>
            <person name="Visel A."/>
            <person name="Grigoriev I.V."/>
        </authorList>
    </citation>
    <scope>NUCLEOTIDE SEQUENCE [LARGE SCALE GENOMIC DNA]</scope>
    <source>
        <strain evidence="3 4">NRRL 1336</strain>
    </source>
</reference>
<keyword evidence="2" id="KW-1133">Transmembrane helix</keyword>
<feature type="transmembrane region" description="Helical" evidence="2">
    <location>
        <begin position="119"/>
        <end position="141"/>
    </location>
</feature>
<feature type="compositionally biased region" description="Polar residues" evidence="1">
    <location>
        <begin position="307"/>
        <end position="316"/>
    </location>
</feature>
<feature type="transmembrane region" description="Helical" evidence="2">
    <location>
        <begin position="82"/>
        <end position="107"/>
    </location>
</feature>
<evidence type="ECO:0000256" key="1">
    <source>
        <dbReference type="SAM" id="MobiDB-lite"/>
    </source>
</evidence>
<dbReference type="STRING" id="90262.A0A1X2J2I5"/>
<evidence type="ECO:0000256" key="2">
    <source>
        <dbReference type="SAM" id="Phobius"/>
    </source>
</evidence>
<feature type="compositionally biased region" description="Polar residues" evidence="1">
    <location>
        <begin position="356"/>
        <end position="368"/>
    </location>
</feature>
<comment type="caution">
    <text evidence="3">The sequence shown here is derived from an EMBL/GenBank/DDBJ whole genome shotgun (WGS) entry which is preliminary data.</text>
</comment>
<dbReference type="OrthoDB" id="2272986at2759"/>
<accession>A0A1X2J2I5</accession>
<feature type="transmembrane region" description="Helical" evidence="2">
    <location>
        <begin position="196"/>
        <end position="216"/>
    </location>
</feature>
<keyword evidence="2" id="KW-0812">Transmembrane</keyword>
<dbReference type="AlphaFoldDB" id="A0A1X2J2I5"/>
<keyword evidence="4" id="KW-1185">Reference proteome</keyword>
<feature type="region of interest" description="Disordered" evidence="1">
    <location>
        <begin position="307"/>
        <end position="399"/>
    </location>
</feature>
<gene>
    <name evidence="3" type="ORF">BCR42DRAFT_401405</name>
</gene>
<dbReference type="Proteomes" id="UP000193560">
    <property type="component" value="Unassembled WGS sequence"/>
</dbReference>